<keyword evidence="4" id="KW-1185">Reference proteome</keyword>
<dbReference type="WBParaSite" id="Csp11.Scaffold630.g20376.t2">
    <property type="protein sequence ID" value="Csp11.Scaffold630.g20376.t2"/>
    <property type="gene ID" value="Csp11.Scaffold630.g20376"/>
</dbReference>
<dbReference type="PROSITE" id="PS00125">
    <property type="entry name" value="SER_THR_PHOSPHATASE"/>
    <property type="match status" value="1"/>
</dbReference>
<dbReference type="InterPro" id="IPR050341">
    <property type="entry name" value="PP1_catalytic_subunit"/>
</dbReference>
<name>A0A1I7UXP5_9PELO</name>
<dbReference type="Gene3D" id="3.60.21.10">
    <property type="match status" value="1"/>
</dbReference>
<dbReference type="eggNOG" id="KOG0374">
    <property type="taxonomic scope" value="Eukaryota"/>
</dbReference>
<reference evidence="5" key="1">
    <citation type="submission" date="2016-11" db="UniProtKB">
        <authorList>
            <consortium name="WormBaseParasite"/>
        </authorList>
    </citation>
    <scope>IDENTIFICATION</scope>
</reference>
<evidence type="ECO:0000313" key="5">
    <source>
        <dbReference type="WBParaSite" id="Csp11.Scaffold630.g20376.t2"/>
    </source>
</evidence>
<dbReference type="PRINTS" id="PR00114">
    <property type="entry name" value="STPHPHTASE"/>
</dbReference>
<proteinExistence type="inferred from homology"/>
<evidence type="ECO:0000313" key="4">
    <source>
        <dbReference type="Proteomes" id="UP000095282"/>
    </source>
</evidence>
<sequence>MADDNKTLDMNEFLKRHLNVRNWLNYREQTYNKTELVQLTEMVTELFRTEQTLAKMSPPCTIVGDIHGQYSDLLRLLNSRGSKLESKKLSQPGFCANRFVFLGDYVDRGSHSIECISLVFALKIVYPGNYVLLRGNHETRAINFAYGFREELMNKLGEADGADVWEKFNEAFSWMPLACIVGERILCMHGGISPELHSLDDIRKIKRPLVDVGTIHLAQDLLWADPAPDQTMIVVHDEPVYNKNTVRGLSCVFNAAAVRDTCKRLNIQMIVRAHQMMPEGFRFYCDRKLITIFSAPRYMNETDNKGAVLKVEESGKFGVIVMNSKKTPTGNMNDELTRADDIPSQGTDKKKSDSTSKTAQSTSSKSASGSKND</sequence>
<dbReference type="GO" id="GO:0005634">
    <property type="term" value="C:nucleus"/>
    <property type="evidence" value="ECO:0007669"/>
    <property type="project" value="TreeGrafter"/>
</dbReference>
<dbReference type="CDD" id="cd00144">
    <property type="entry name" value="MPP_PPP_family"/>
    <property type="match status" value="1"/>
</dbReference>
<dbReference type="PANTHER" id="PTHR11668:SF450">
    <property type="entry name" value="SERINE_THREONINE-PROTEIN PHOSPHATASE"/>
    <property type="match status" value="1"/>
</dbReference>
<feature type="domain" description="Serine/threonine specific protein phosphatases" evidence="3">
    <location>
        <begin position="133"/>
        <end position="138"/>
    </location>
</feature>
<accession>A0A1I7UXP5</accession>
<organism evidence="4 5">
    <name type="scientific">Caenorhabditis tropicalis</name>
    <dbReference type="NCBI Taxonomy" id="1561998"/>
    <lineage>
        <taxon>Eukaryota</taxon>
        <taxon>Metazoa</taxon>
        <taxon>Ecdysozoa</taxon>
        <taxon>Nematoda</taxon>
        <taxon>Chromadorea</taxon>
        <taxon>Rhabditida</taxon>
        <taxon>Rhabditina</taxon>
        <taxon>Rhabditomorpha</taxon>
        <taxon>Rhabditoidea</taxon>
        <taxon>Rhabditidae</taxon>
        <taxon>Peloderinae</taxon>
        <taxon>Caenorhabditis</taxon>
    </lineage>
</organism>
<dbReference type="InterPro" id="IPR006186">
    <property type="entry name" value="Ser/Thr-sp_prot-phosphatase"/>
</dbReference>
<keyword evidence="1" id="KW-0378">Hydrolase</keyword>
<dbReference type="SMART" id="SM00156">
    <property type="entry name" value="PP2Ac"/>
    <property type="match status" value="1"/>
</dbReference>
<dbReference type="PANTHER" id="PTHR11668">
    <property type="entry name" value="SERINE/THREONINE PROTEIN PHOSPHATASE"/>
    <property type="match status" value="1"/>
</dbReference>
<evidence type="ECO:0000256" key="1">
    <source>
        <dbReference type="RuleBase" id="RU004273"/>
    </source>
</evidence>
<dbReference type="FunFam" id="3.60.21.10:FF:000131">
    <property type="entry name" value="Serine/threonine-protein phosphatase"/>
    <property type="match status" value="1"/>
</dbReference>
<dbReference type="EC" id="3.1.3.16" evidence="1"/>
<dbReference type="GO" id="GO:0004722">
    <property type="term" value="F:protein serine/threonine phosphatase activity"/>
    <property type="evidence" value="ECO:0007669"/>
    <property type="project" value="UniProtKB-EC"/>
</dbReference>
<dbReference type="GO" id="GO:0005737">
    <property type="term" value="C:cytoplasm"/>
    <property type="evidence" value="ECO:0007669"/>
    <property type="project" value="TreeGrafter"/>
</dbReference>
<feature type="region of interest" description="Disordered" evidence="2">
    <location>
        <begin position="323"/>
        <end position="373"/>
    </location>
</feature>
<dbReference type="InterPro" id="IPR029052">
    <property type="entry name" value="Metallo-depent_PP-like"/>
</dbReference>
<dbReference type="Proteomes" id="UP000095282">
    <property type="component" value="Unplaced"/>
</dbReference>
<feature type="compositionally biased region" description="Low complexity" evidence="2">
    <location>
        <begin position="355"/>
        <end position="373"/>
    </location>
</feature>
<feature type="compositionally biased region" description="Basic and acidic residues" evidence="2">
    <location>
        <begin position="335"/>
        <end position="354"/>
    </location>
</feature>
<evidence type="ECO:0000259" key="3">
    <source>
        <dbReference type="PROSITE" id="PS00125"/>
    </source>
</evidence>
<comment type="similarity">
    <text evidence="1">Belongs to the PPP phosphatase family.</text>
</comment>
<dbReference type="InterPro" id="IPR004843">
    <property type="entry name" value="Calcineurin-like_PHP"/>
</dbReference>
<feature type="compositionally biased region" description="Polar residues" evidence="2">
    <location>
        <begin position="324"/>
        <end position="334"/>
    </location>
</feature>
<dbReference type="STRING" id="1561998.A0A1I7UXP5"/>
<comment type="catalytic activity">
    <reaction evidence="1">
        <text>O-phospho-L-threonyl-[protein] + H2O = L-threonyl-[protein] + phosphate</text>
        <dbReference type="Rhea" id="RHEA:47004"/>
        <dbReference type="Rhea" id="RHEA-COMP:11060"/>
        <dbReference type="Rhea" id="RHEA-COMP:11605"/>
        <dbReference type="ChEBI" id="CHEBI:15377"/>
        <dbReference type="ChEBI" id="CHEBI:30013"/>
        <dbReference type="ChEBI" id="CHEBI:43474"/>
        <dbReference type="ChEBI" id="CHEBI:61977"/>
        <dbReference type="EC" id="3.1.3.16"/>
    </reaction>
</comment>
<dbReference type="Pfam" id="PF00149">
    <property type="entry name" value="Metallophos"/>
    <property type="match status" value="1"/>
</dbReference>
<dbReference type="SUPFAM" id="SSF56300">
    <property type="entry name" value="Metallo-dependent phosphatases"/>
    <property type="match status" value="1"/>
</dbReference>
<evidence type="ECO:0000256" key="2">
    <source>
        <dbReference type="SAM" id="MobiDB-lite"/>
    </source>
</evidence>
<protein>
    <recommendedName>
        <fullName evidence="1">Serine/threonine-protein phosphatase</fullName>
        <ecNumber evidence="1">3.1.3.16</ecNumber>
    </recommendedName>
</protein>
<dbReference type="AlphaFoldDB" id="A0A1I7UXP5"/>